<evidence type="ECO:0000256" key="1">
    <source>
        <dbReference type="SAM" id="MobiDB-lite"/>
    </source>
</evidence>
<protein>
    <submittedName>
        <fullName evidence="2">Uncharacterized protein</fullName>
    </submittedName>
</protein>
<reference evidence="2" key="1">
    <citation type="submission" date="2021-02" db="EMBL/GenBank/DDBJ databases">
        <authorList>
            <person name="Nowell W R."/>
        </authorList>
    </citation>
    <scope>NUCLEOTIDE SEQUENCE</scope>
</reference>
<organism evidence="2 3">
    <name type="scientific">Rotaria magnacalcarata</name>
    <dbReference type="NCBI Taxonomy" id="392030"/>
    <lineage>
        <taxon>Eukaryota</taxon>
        <taxon>Metazoa</taxon>
        <taxon>Spiralia</taxon>
        <taxon>Gnathifera</taxon>
        <taxon>Rotifera</taxon>
        <taxon>Eurotatoria</taxon>
        <taxon>Bdelloidea</taxon>
        <taxon>Philodinida</taxon>
        <taxon>Philodinidae</taxon>
        <taxon>Rotaria</taxon>
    </lineage>
</organism>
<comment type="caution">
    <text evidence="2">The sequence shown here is derived from an EMBL/GenBank/DDBJ whole genome shotgun (WGS) entry which is preliminary data.</text>
</comment>
<evidence type="ECO:0000313" key="2">
    <source>
        <dbReference type="EMBL" id="CAF4235709.1"/>
    </source>
</evidence>
<sequence length="59" mass="6659">IINNPSMKQDYINDDHMPNNDSDQSHAPLVVVTEALPSEESAAEKETVKVHSMFFFLNL</sequence>
<dbReference type="EMBL" id="CAJOBI010024326">
    <property type="protein sequence ID" value="CAF4235709.1"/>
    <property type="molecule type" value="Genomic_DNA"/>
</dbReference>
<accession>A0A8S2SKZ7</accession>
<gene>
    <name evidence="2" type="ORF">SMN809_LOCUS23341</name>
</gene>
<evidence type="ECO:0000313" key="3">
    <source>
        <dbReference type="Proteomes" id="UP000676336"/>
    </source>
</evidence>
<name>A0A8S2SKZ7_9BILA</name>
<feature type="non-terminal residue" evidence="2">
    <location>
        <position position="1"/>
    </location>
</feature>
<dbReference type="Proteomes" id="UP000676336">
    <property type="component" value="Unassembled WGS sequence"/>
</dbReference>
<proteinExistence type="predicted"/>
<dbReference type="AlphaFoldDB" id="A0A8S2SKZ7"/>
<feature type="region of interest" description="Disordered" evidence="1">
    <location>
        <begin position="1"/>
        <end position="26"/>
    </location>
</feature>